<sequence length="74" mass="8733">MQRQMLSIVRRMSQMVGKVGRFLWIHCEMTDFDHEKQALVEIAVKLTGKDFKVPSIKIQKILYFTVFKSFVIVL</sequence>
<evidence type="ECO:0000313" key="2">
    <source>
        <dbReference type="Proteomes" id="UP001196413"/>
    </source>
</evidence>
<evidence type="ECO:0000313" key="1">
    <source>
        <dbReference type="EMBL" id="KAJ1370189.1"/>
    </source>
</evidence>
<dbReference type="Proteomes" id="UP001196413">
    <property type="component" value="Unassembled WGS sequence"/>
</dbReference>
<organism evidence="1 2">
    <name type="scientific">Parelaphostrongylus tenuis</name>
    <name type="common">Meningeal worm</name>
    <dbReference type="NCBI Taxonomy" id="148309"/>
    <lineage>
        <taxon>Eukaryota</taxon>
        <taxon>Metazoa</taxon>
        <taxon>Ecdysozoa</taxon>
        <taxon>Nematoda</taxon>
        <taxon>Chromadorea</taxon>
        <taxon>Rhabditida</taxon>
        <taxon>Rhabditina</taxon>
        <taxon>Rhabditomorpha</taxon>
        <taxon>Strongyloidea</taxon>
        <taxon>Metastrongylidae</taxon>
        <taxon>Parelaphostrongylus</taxon>
    </lineage>
</organism>
<comment type="caution">
    <text evidence="1">The sequence shown here is derived from an EMBL/GenBank/DDBJ whole genome shotgun (WGS) entry which is preliminary data.</text>
</comment>
<keyword evidence="2" id="KW-1185">Reference proteome</keyword>
<accession>A0AAD5WH29</accession>
<reference evidence="1" key="1">
    <citation type="submission" date="2021-06" db="EMBL/GenBank/DDBJ databases">
        <title>Parelaphostrongylus tenuis whole genome reference sequence.</title>
        <authorList>
            <person name="Garwood T.J."/>
            <person name="Larsen P.A."/>
            <person name="Fountain-Jones N.M."/>
            <person name="Garbe J.R."/>
            <person name="Macchietto M.G."/>
            <person name="Kania S.A."/>
            <person name="Gerhold R.W."/>
            <person name="Richards J.E."/>
            <person name="Wolf T.M."/>
        </authorList>
    </citation>
    <scope>NUCLEOTIDE SEQUENCE</scope>
    <source>
        <strain evidence="1">MNPRO001-30</strain>
        <tissue evidence="1">Meninges</tissue>
    </source>
</reference>
<proteinExistence type="predicted"/>
<dbReference type="EMBL" id="JAHQIW010006749">
    <property type="protein sequence ID" value="KAJ1370189.1"/>
    <property type="molecule type" value="Genomic_DNA"/>
</dbReference>
<dbReference type="AlphaFoldDB" id="A0AAD5WH29"/>
<dbReference type="GO" id="GO:0003676">
    <property type="term" value="F:nucleic acid binding"/>
    <property type="evidence" value="ECO:0007669"/>
    <property type="project" value="InterPro"/>
</dbReference>
<name>A0AAD5WH29_PARTN</name>
<dbReference type="InterPro" id="IPR036397">
    <property type="entry name" value="RNaseH_sf"/>
</dbReference>
<gene>
    <name evidence="1" type="ORF">KIN20_031860</name>
</gene>
<dbReference type="Gene3D" id="3.30.420.10">
    <property type="entry name" value="Ribonuclease H-like superfamily/Ribonuclease H"/>
    <property type="match status" value="1"/>
</dbReference>
<protein>
    <submittedName>
        <fullName evidence="1">Uncharacterized protein</fullName>
    </submittedName>
</protein>